<dbReference type="PANTHER" id="PTHR42647:SF22">
    <property type="entry name" value="BOI-RELATED E3 UBIQUITIN-PROTEIN LIGASE 2-RELATED"/>
    <property type="match status" value="1"/>
</dbReference>
<dbReference type="OMA" id="MAMCLNN"/>
<evidence type="ECO:0000256" key="4">
    <source>
        <dbReference type="PROSITE-ProRule" id="PRU00175"/>
    </source>
</evidence>
<keyword evidence="1" id="KW-0479">Metal-binding</keyword>
<dbReference type="HOGENOM" id="CLU_038018_5_0_1"/>
<dbReference type="Pfam" id="PF13920">
    <property type="entry name" value="zf-C3HC4_3"/>
    <property type="match status" value="1"/>
</dbReference>
<evidence type="ECO:0000256" key="3">
    <source>
        <dbReference type="ARBA" id="ARBA00022833"/>
    </source>
</evidence>
<dbReference type="GO" id="GO:0008270">
    <property type="term" value="F:zinc ion binding"/>
    <property type="evidence" value="ECO:0007669"/>
    <property type="project" value="UniProtKB-KW"/>
</dbReference>
<keyword evidence="9" id="KW-1185">Reference proteome</keyword>
<evidence type="ECO:0000313" key="9">
    <source>
        <dbReference type="Proteomes" id="UP000006038"/>
    </source>
</evidence>
<name>J3MJZ3_ORYBR</name>
<evidence type="ECO:0000256" key="2">
    <source>
        <dbReference type="ARBA" id="ARBA00022771"/>
    </source>
</evidence>
<dbReference type="Gramene" id="OB07G17250.1">
    <property type="protein sequence ID" value="OB07G17250.1"/>
    <property type="gene ID" value="OB07G17250"/>
</dbReference>
<keyword evidence="2 4" id="KW-0863">Zinc-finger</keyword>
<feature type="domain" description="RING-type" evidence="7">
    <location>
        <begin position="182"/>
        <end position="217"/>
    </location>
</feature>
<evidence type="ECO:0000313" key="8">
    <source>
        <dbReference type="EnsemblPlants" id="OB07G17250.1"/>
    </source>
</evidence>
<dbReference type="GO" id="GO:0004842">
    <property type="term" value="F:ubiquitin-protein transferase activity"/>
    <property type="evidence" value="ECO:0007669"/>
    <property type="project" value="TreeGrafter"/>
</dbReference>
<protein>
    <recommendedName>
        <fullName evidence="7">RING-type domain-containing protein</fullName>
    </recommendedName>
</protein>
<feature type="region of interest" description="Disordered" evidence="6">
    <location>
        <begin position="1"/>
        <end position="37"/>
    </location>
</feature>
<dbReference type="PROSITE" id="PS50089">
    <property type="entry name" value="ZF_RING_2"/>
    <property type="match status" value="1"/>
</dbReference>
<feature type="coiled-coil region" evidence="5">
    <location>
        <begin position="93"/>
        <end position="123"/>
    </location>
</feature>
<dbReference type="STRING" id="4533.J3MJZ3"/>
<reference evidence="8" key="2">
    <citation type="submission" date="2013-04" db="UniProtKB">
        <authorList>
            <consortium name="EnsemblPlants"/>
        </authorList>
    </citation>
    <scope>IDENTIFICATION</scope>
</reference>
<accession>J3MJZ3</accession>
<dbReference type="Gene3D" id="3.30.40.10">
    <property type="entry name" value="Zinc/RING finger domain, C3HC4 (zinc finger)"/>
    <property type="match status" value="1"/>
</dbReference>
<sequence length="229" mass="25874">MDDPNFSQENAHQPSGQQNNFSSFTSPTNHVLGNHMDGPYQVNSSPLLIFLEQRRRQLDHVLQIHNMQLRMSLQHQVSSQNSSILNLVDSLVIDALRQKNDELARLRTELNQLQQFARTLEQSKDFWVCFAEQKTELLDQLFSKMDHEGLLSSSNEMDAGSSSHIVNLEVTSIERTQPNMACKCCNSHSASMLILPCQHFCACKTCATHIATCPICNSPKDGLIEARFD</sequence>
<dbReference type="Proteomes" id="UP000006038">
    <property type="component" value="Chromosome 7"/>
</dbReference>
<keyword evidence="3" id="KW-0862">Zinc</keyword>
<dbReference type="InterPro" id="IPR013083">
    <property type="entry name" value="Znf_RING/FYVE/PHD"/>
</dbReference>
<dbReference type="InterPro" id="IPR001841">
    <property type="entry name" value="Znf_RING"/>
</dbReference>
<dbReference type="PANTHER" id="PTHR42647">
    <property type="entry name" value="SBP (S-RIBONUCLEASE BINDING PROTEIN) FAMILY PROTEIN"/>
    <property type="match status" value="1"/>
</dbReference>
<evidence type="ECO:0000256" key="1">
    <source>
        <dbReference type="ARBA" id="ARBA00022723"/>
    </source>
</evidence>
<feature type="compositionally biased region" description="Polar residues" evidence="6">
    <location>
        <begin position="1"/>
        <end position="31"/>
    </location>
</feature>
<dbReference type="eggNOG" id="KOG1100">
    <property type="taxonomic scope" value="Eukaryota"/>
</dbReference>
<evidence type="ECO:0000256" key="6">
    <source>
        <dbReference type="SAM" id="MobiDB-lite"/>
    </source>
</evidence>
<organism evidence="8">
    <name type="scientific">Oryza brachyantha</name>
    <name type="common">malo sina</name>
    <dbReference type="NCBI Taxonomy" id="4533"/>
    <lineage>
        <taxon>Eukaryota</taxon>
        <taxon>Viridiplantae</taxon>
        <taxon>Streptophyta</taxon>
        <taxon>Embryophyta</taxon>
        <taxon>Tracheophyta</taxon>
        <taxon>Spermatophyta</taxon>
        <taxon>Magnoliopsida</taxon>
        <taxon>Liliopsida</taxon>
        <taxon>Poales</taxon>
        <taxon>Poaceae</taxon>
        <taxon>BOP clade</taxon>
        <taxon>Oryzoideae</taxon>
        <taxon>Oryzeae</taxon>
        <taxon>Oryzinae</taxon>
        <taxon>Oryza</taxon>
    </lineage>
</organism>
<proteinExistence type="predicted"/>
<keyword evidence="5" id="KW-0175">Coiled coil</keyword>
<evidence type="ECO:0000256" key="5">
    <source>
        <dbReference type="SAM" id="Coils"/>
    </source>
</evidence>
<dbReference type="AlphaFoldDB" id="J3MJZ3"/>
<reference evidence="8" key="1">
    <citation type="journal article" date="2013" name="Nat. Commun.">
        <title>Whole-genome sequencing of Oryza brachyantha reveals mechanisms underlying Oryza genome evolution.</title>
        <authorList>
            <person name="Chen J."/>
            <person name="Huang Q."/>
            <person name="Gao D."/>
            <person name="Wang J."/>
            <person name="Lang Y."/>
            <person name="Liu T."/>
            <person name="Li B."/>
            <person name="Bai Z."/>
            <person name="Luis Goicoechea J."/>
            <person name="Liang C."/>
            <person name="Chen C."/>
            <person name="Zhang W."/>
            <person name="Sun S."/>
            <person name="Liao Y."/>
            <person name="Zhang X."/>
            <person name="Yang L."/>
            <person name="Song C."/>
            <person name="Wang M."/>
            <person name="Shi J."/>
            <person name="Liu G."/>
            <person name="Liu J."/>
            <person name="Zhou H."/>
            <person name="Zhou W."/>
            <person name="Yu Q."/>
            <person name="An N."/>
            <person name="Chen Y."/>
            <person name="Cai Q."/>
            <person name="Wang B."/>
            <person name="Liu B."/>
            <person name="Min J."/>
            <person name="Huang Y."/>
            <person name="Wu H."/>
            <person name="Li Z."/>
            <person name="Zhang Y."/>
            <person name="Yin Y."/>
            <person name="Song W."/>
            <person name="Jiang J."/>
            <person name="Jackson S.A."/>
            <person name="Wing R.A."/>
            <person name="Wang J."/>
            <person name="Chen M."/>
        </authorList>
    </citation>
    <scope>NUCLEOTIDE SEQUENCE [LARGE SCALE GENOMIC DNA]</scope>
    <source>
        <strain evidence="8">cv. IRGC 101232</strain>
    </source>
</reference>
<dbReference type="EnsemblPlants" id="OB07G17250.1">
    <property type="protein sequence ID" value="OB07G17250.1"/>
    <property type="gene ID" value="OB07G17250"/>
</dbReference>
<evidence type="ECO:0000259" key="7">
    <source>
        <dbReference type="PROSITE" id="PS50089"/>
    </source>
</evidence>